<evidence type="ECO:0000256" key="8">
    <source>
        <dbReference type="ARBA" id="ARBA00023136"/>
    </source>
</evidence>
<comment type="similarity">
    <text evidence="3">Belongs to the PIGS family.</text>
</comment>
<keyword evidence="6" id="KW-0256">Endoplasmic reticulum</keyword>
<evidence type="ECO:0000256" key="2">
    <source>
        <dbReference type="ARBA" id="ARBA00004687"/>
    </source>
</evidence>
<evidence type="ECO:0000313" key="13">
    <source>
        <dbReference type="Proteomes" id="UP001166286"/>
    </source>
</evidence>
<evidence type="ECO:0000256" key="10">
    <source>
        <dbReference type="SAM" id="MobiDB-lite"/>
    </source>
</evidence>
<evidence type="ECO:0008006" key="14">
    <source>
        <dbReference type="Google" id="ProtNLM"/>
    </source>
</evidence>
<keyword evidence="8 11" id="KW-0472">Membrane</keyword>
<dbReference type="GO" id="GO:0006506">
    <property type="term" value="P:GPI anchor biosynthetic process"/>
    <property type="evidence" value="ECO:0007669"/>
    <property type="project" value="UniProtKB-KW"/>
</dbReference>
<evidence type="ECO:0000256" key="4">
    <source>
        <dbReference type="ARBA" id="ARBA00022502"/>
    </source>
</evidence>
<keyword evidence="4" id="KW-0337">GPI-anchor biosynthesis</keyword>
<protein>
    <recommendedName>
        <fullName evidence="14">GPI transamidase component PIG-S</fullName>
    </recommendedName>
</protein>
<name>A0AA39V7N5_9LECA</name>
<feature type="transmembrane region" description="Helical" evidence="11">
    <location>
        <begin position="39"/>
        <end position="58"/>
    </location>
</feature>
<evidence type="ECO:0000256" key="6">
    <source>
        <dbReference type="ARBA" id="ARBA00022824"/>
    </source>
</evidence>
<dbReference type="Proteomes" id="UP001166286">
    <property type="component" value="Unassembled WGS sequence"/>
</dbReference>
<organism evidence="12 13">
    <name type="scientific">Cladonia borealis</name>
    <dbReference type="NCBI Taxonomy" id="184061"/>
    <lineage>
        <taxon>Eukaryota</taxon>
        <taxon>Fungi</taxon>
        <taxon>Dikarya</taxon>
        <taxon>Ascomycota</taxon>
        <taxon>Pezizomycotina</taxon>
        <taxon>Lecanoromycetes</taxon>
        <taxon>OSLEUM clade</taxon>
        <taxon>Lecanoromycetidae</taxon>
        <taxon>Lecanorales</taxon>
        <taxon>Lecanorineae</taxon>
        <taxon>Cladoniaceae</taxon>
        <taxon>Cladonia</taxon>
    </lineage>
</organism>
<dbReference type="InterPro" id="IPR019540">
    <property type="entry name" value="PtdIno-glycan_biosynth_class_S"/>
</dbReference>
<sequence>MGQEEDVGTVVGDDKLVSPAKTTKKPPSESAEGIRVRGLVIFSFWAIVIFLGLPVWLWTTSIHRARLPLQEMLDWADGKACKSTFPLQITIEAPSIQEPEAAHFVRMTQHALDDLNEFSAHHLRLRLVKSPSLERMNASIPALHGLETGQDPQPYGSLEGQDDSALTVRFRPQNGSQPARVELHPHSAIMDVLYTQNQVPSVSSSSSALATFVANKLQELFAEEQATIAYILSHSAASAQSTGQSPHISSTTSSGAREIRSRPNRSINPEMAARLASRMTRSLKYAPTYHVTISLFTPSASPSSWDIEAALAEYFTPLLDSISAVCNFTVDTQVQLYATFSPSVHVPEYDAEHGVWTLQEEDLSGFINAAEWPLSPSIGAGPTLNFVLYVPDPANSPLVVKGSQASSWLIPQWGGVLILNPQDTNATSSESTLSKQALQPALLTFSHQLLSFLGAPQTPPSLPLQLQTLTRIHAASLLLSASSTMGSLARLTVALPSIAIPETVSIAVDTTLRHLRQTCNALREGKFSDALENARIAEAEAERGFFEKSMVGQVYFPDEHKIAVYLPLLGPIGVPLVMSAIKELKRIWASRKARQQST</sequence>
<evidence type="ECO:0000256" key="7">
    <source>
        <dbReference type="ARBA" id="ARBA00022989"/>
    </source>
</evidence>
<evidence type="ECO:0000256" key="3">
    <source>
        <dbReference type="ARBA" id="ARBA00005316"/>
    </source>
</evidence>
<evidence type="ECO:0000256" key="1">
    <source>
        <dbReference type="ARBA" id="ARBA00004477"/>
    </source>
</evidence>
<evidence type="ECO:0000256" key="9">
    <source>
        <dbReference type="ARBA" id="ARBA00023180"/>
    </source>
</evidence>
<comment type="caution">
    <text evidence="12">The sequence shown here is derived from an EMBL/GenBank/DDBJ whole genome shotgun (WGS) entry which is preliminary data.</text>
</comment>
<dbReference type="PANTHER" id="PTHR21072:SF13">
    <property type="entry name" value="GPI TRANSAMIDASE COMPONENT PIG-S"/>
    <property type="match status" value="1"/>
</dbReference>
<feature type="compositionally biased region" description="Polar residues" evidence="10">
    <location>
        <begin position="240"/>
        <end position="255"/>
    </location>
</feature>
<comment type="subcellular location">
    <subcellularLocation>
        <location evidence="1">Endoplasmic reticulum membrane</location>
        <topology evidence="1">Multi-pass membrane protein</topology>
    </subcellularLocation>
</comment>
<evidence type="ECO:0000256" key="11">
    <source>
        <dbReference type="SAM" id="Phobius"/>
    </source>
</evidence>
<evidence type="ECO:0000256" key="5">
    <source>
        <dbReference type="ARBA" id="ARBA00022692"/>
    </source>
</evidence>
<keyword evidence="13" id="KW-1185">Reference proteome</keyword>
<accession>A0AA39V7N5</accession>
<reference evidence="12" key="1">
    <citation type="submission" date="2023-03" db="EMBL/GenBank/DDBJ databases">
        <title>Complete genome of Cladonia borealis.</title>
        <authorList>
            <person name="Park H."/>
        </authorList>
    </citation>
    <scope>NUCLEOTIDE SEQUENCE</scope>
    <source>
        <strain evidence="12">ANT050790</strain>
    </source>
</reference>
<dbReference type="GO" id="GO:0016255">
    <property type="term" value="P:attachment of GPI anchor to protein"/>
    <property type="evidence" value="ECO:0007669"/>
    <property type="project" value="InterPro"/>
</dbReference>
<evidence type="ECO:0000313" key="12">
    <source>
        <dbReference type="EMBL" id="KAK0516764.1"/>
    </source>
</evidence>
<dbReference type="AlphaFoldDB" id="A0AA39V7N5"/>
<feature type="region of interest" description="Disordered" evidence="10">
    <location>
        <begin position="1"/>
        <end position="29"/>
    </location>
</feature>
<comment type="pathway">
    <text evidence="2">Glycolipid biosynthesis; glycosylphosphatidylinositol-anchor biosynthesis.</text>
</comment>
<dbReference type="GO" id="GO:0042765">
    <property type="term" value="C:GPI-anchor transamidase complex"/>
    <property type="evidence" value="ECO:0007669"/>
    <property type="project" value="InterPro"/>
</dbReference>
<proteinExistence type="inferred from homology"/>
<keyword evidence="9" id="KW-0325">Glycoprotein</keyword>
<feature type="region of interest" description="Disordered" evidence="10">
    <location>
        <begin position="240"/>
        <end position="263"/>
    </location>
</feature>
<keyword evidence="7 11" id="KW-1133">Transmembrane helix</keyword>
<keyword evidence="5 11" id="KW-0812">Transmembrane</keyword>
<gene>
    <name evidence="12" type="ORF">JMJ35_001367</name>
</gene>
<dbReference type="PANTHER" id="PTHR21072">
    <property type="entry name" value="GPI TRANSAMIDASE COMPONENT PIG-S"/>
    <property type="match status" value="1"/>
</dbReference>
<dbReference type="EMBL" id="JAFEKC020000002">
    <property type="protein sequence ID" value="KAK0516764.1"/>
    <property type="molecule type" value="Genomic_DNA"/>
</dbReference>
<dbReference type="Pfam" id="PF10510">
    <property type="entry name" value="PIG-S"/>
    <property type="match status" value="1"/>
</dbReference>